<dbReference type="RefSeq" id="WP_111420030.1">
    <property type="nucleotide sequence ID" value="NZ_NPEX01000106.1"/>
</dbReference>
<evidence type="ECO:0000256" key="2">
    <source>
        <dbReference type="PIRNR" id="PIRNR038934"/>
    </source>
</evidence>
<keyword evidence="4" id="KW-1185">Reference proteome</keyword>
<dbReference type="Pfam" id="PF07449">
    <property type="entry name" value="HyaE"/>
    <property type="match status" value="1"/>
</dbReference>
<protein>
    <recommendedName>
        <fullName evidence="2">Hydrogenase expression/formation protein</fullName>
    </recommendedName>
</protein>
<accession>A0A327KWA3</accession>
<dbReference type="Proteomes" id="UP000249130">
    <property type="component" value="Unassembled WGS sequence"/>
</dbReference>
<dbReference type="OrthoDB" id="6560050at2"/>
<evidence type="ECO:0000313" key="3">
    <source>
        <dbReference type="EMBL" id="RAI43099.1"/>
    </source>
</evidence>
<evidence type="ECO:0000313" key="4">
    <source>
        <dbReference type="Proteomes" id="UP000249130"/>
    </source>
</evidence>
<comment type="similarity">
    <text evidence="1 2">Belongs to the HupG/HyaE family.</text>
</comment>
<proteinExistence type="inferred from homology"/>
<dbReference type="InterPro" id="IPR010893">
    <property type="entry name" value="NiFe-hyd_mat_HyaE"/>
</dbReference>
<organism evidence="3 4">
    <name type="scientific">Rhodoplanes roseus</name>
    <dbReference type="NCBI Taxonomy" id="29409"/>
    <lineage>
        <taxon>Bacteria</taxon>
        <taxon>Pseudomonadati</taxon>
        <taxon>Pseudomonadota</taxon>
        <taxon>Alphaproteobacteria</taxon>
        <taxon>Hyphomicrobiales</taxon>
        <taxon>Nitrobacteraceae</taxon>
        <taxon>Rhodoplanes</taxon>
    </lineage>
</organism>
<dbReference type="Gene3D" id="3.40.30.10">
    <property type="entry name" value="Glutaredoxin"/>
    <property type="match status" value="1"/>
</dbReference>
<dbReference type="SUPFAM" id="SSF52833">
    <property type="entry name" value="Thioredoxin-like"/>
    <property type="match status" value="1"/>
</dbReference>
<dbReference type="InterPro" id="IPR036249">
    <property type="entry name" value="Thioredoxin-like_sf"/>
</dbReference>
<dbReference type="PIRSF" id="PIRSF038934">
    <property type="entry name" value="HyaE_HupG"/>
    <property type="match status" value="1"/>
</dbReference>
<name>A0A327KWA3_9BRAD</name>
<evidence type="ECO:0000256" key="1">
    <source>
        <dbReference type="ARBA" id="ARBA00009004"/>
    </source>
</evidence>
<dbReference type="AlphaFoldDB" id="A0A327KWA3"/>
<gene>
    <name evidence="3" type="ORF">CH341_16040</name>
</gene>
<sequence length="143" mass="15418">MTTPLLDSLLRRHGLPVVDQDGIDAFLMPAAGEPPHALLFFTGDPATHREVGDVAVVLPEILSAFRGRLRAAVVARSAERALDRRFHVAVLPSLVLTRGIEPIGVLPRICDWSDYVARITAWLDPAAPVMALSAGARVEIVTP</sequence>
<dbReference type="EMBL" id="NPEX01000106">
    <property type="protein sequence ID" value="RAI43099.1"/>
    <property type="molecule type" value="Genomic_DNA"/>
</dbReference>
<reference evidence="3 4" key="1">
    <citation type="submission" date="2017-07" db="EMBL/GenBank/DDBJ databases">
        <title>Draft Genome Sequences of Select Purple Nonsulfur Bacteria.</title>
        <authorList>
            <person name="Lasarre B."/>
            <person name="Mckinlay J.B."/>
        </authorList>
    </citation>
    <scope>NUCLEOTIDE SEQUENCE [LARGE SCALE GENOMIC DNA]</scope>
    <source>
        <strain evidence="3 4">DSM 5909</strain>
    </source>
</reference>
<comment type="caution">
    <text evidence="3">The sequence shown here is derived from an EMBL/GenBank/DDBJ whole genome shotgun (WGS) entry which is preliminary data.</text>
</comment>